<name>A0A6G8F1U5_9PROT</name>
<sequence>MFYRSLLFVMFLAVAAPVKAAEVYGSIVNVDVSDVNAAAAKEKAMAQANREALNHVAPQVASPEGIELLNSLSDDQILYFIKEAMVLSEKSSDVRYIASLKITIQDNVLRQYLAEKGVAEELPRGTIDALYIFPALSDWLIVEKKVNALKGVDMIETVAMTRRKVQFRISYSGSFDDLQQSLKGLNLSLGQNGSIYVLETFASAGE</sequence>
<organism evidence="2">
    <name type="scientific">uncultured Alphaproteobacteria bacterium</name>
    <dbReference type="NCBI Taxonomy" id="91750"/>
    <lineage>
        <taxon>Bacteria</taxon>
        <taxon>Pseudomonadati</taxon>
        <taxon>Pseudomonadota</taxon>
        <taxon>Alphaproteobacteria</taxon>
        <taxon>environmental samples</taxon>
    </lineage>
</organism>
<reference evidence="2" key="1">
    <citation type="journal article" date="2020" name="J. ISSAAS">
        <title>Lactobacilli and other gastrointestinal microbiota of Peromyscus leucopus, reservoir host for agents of Lyme disease and other zoonoses in North America.</title>
        <authorList>
            <person name="Milovic A."/>
            <person name="Bassam K."/>
            <person name="Shao H."/>
            <person name="Chatzistamou I."/>
            <person name="Tufts D.M."/>
            <person name="Diuk-Wasser M."/>
            <person name="Barbour A.G."/>
        </authorList>
    </citation>
    <scope>NUCLEOTIDE SEQUENCE</scope>
    <source>
        <strain evidence="2">LL90</strain>
    </source>
</reference>
<dbReference type="AlphaFoldDB" id="A0A6G8F1U5"/>
<evidence type="ECO:0000313" key="2">
    <source>
        <dbReference type="EMBL" id="QIM10254.1"/>
    </source>
</evidence>
<feature type="signal peptide" evidence="1">
    <location>
        <begin position="1"/>
        <end position="20"/>
    </location>
</feature>
<gene>
    <name evidence="2" type="ORF">PlAlph_0080</name>
</gene>
<proteinExistence type="predicted"/>
<feature type="chain" id="PRO_5026016486" evidence="1">
    <location>
        <begin position="21"/>
        <end position="206"/>
    </location>
</feature>
<protein>
    <submittedName>
        <fullName evidence="2">Uncharacterized protein</fullName>
    </submittedName>
</protein>
<keyword evidence="1" id="KW-0732">Signal</keyword>
<dbReference type="EMBL" id="MN990728">
    <property type="protein sequence ID" value="QIM10254.1"/>
    <property type="molecule type" value="Genomic_DNA"/>
</dbReference>
<accession>A0A6G8F1U5</accession>
<evidence type="ECO:0000256" key="1">
    <source>
        <dbReference type="SAM" id="SignalP"/>
    </source>
</evidence>